<accession>A0A208ZVE9</accession>
<evidence type="ECO:0000256" key="1">
    <source>
        <dbReference type="SAM" id="SignalP"/>
    </source>
</evidence>
<gene>
    <name evidence="2" type="ORF">CBW57_17680</name>
</gene>
<comment type="caution">
    <text evidence="2">The sequence shown here is derived from an EMBL/GenBank/DDBJ whole genome shotgun (WGS) entry which is preliminary data.</text>
</comment>
<reference evidence="2 3" key="1">
    <citation type="submission" date="2017-05" db="EMBL/GenBank/DDBJ databases">
        <title>Whole genome sequencing of Yersinia kristensenii.</title>
        <authorList>
            <person name="Campioni F."/>
        </authorList>
    </citation>
    <scope>NUCLEOTIDE SEQUENCE [LARGE SCALE GENOMIC DNA]</scope>
    <source>
        <strain evidence="2 3">CFSAN060536</strain>
    </source>
</reference>
<organism evidence="2 3">
    <name type="scientific">Yersinia intermedia</name>
    <dbReference type="NCBI Taxonomy" id="631"/>
    <lineage>
        <taxon>Bacteria</taxon>
        <taxon>Pseudomonadati</taxon>
        <taxon>Pseudomonadota</taxon>
        <taxon>Gammaproteobacteria</taxon>
        <taxon>Enterobacterales</taxon>
        <taxon>Yersiniaceae</taxon>
        <taxon>Yersinia</taxon>
    </lineage>
</organism>
<proteinExistence type="predicted"/>
<feature type="signal peptide" evidence="1">
    <location>
        <begin position="1"/>
        <end position="43"/>
    </location>
</feature>
<dbReference type="EMBL" id="NHOI01000027">
    <property type="protein sequence ID" value="OVZ84373.1"/>
    <property type="molecule type" value="Genomic_DNA"/>
</dbReference>
<feature type="chain" id="PRO_5012397173" evidence="1">
    <location>
        <begin position="44"/>
        <end position="154"/>
    </location>
</feature>
<name>A0A208ZVE9_YERIN</name>
<sequence length="154" mass="16806">MSSPSVLALLITEFKPFHFSQVKLMKNIILAAFIVAASASASAAQLSLQTAGRCYEATRQSTKMAMLLDPDAREYKNIGDNNKELFGTLSGGVGEKDSKKIRDAWKAILDNAGMEGKMAKSDGYRAMNMYPHDVIMQEANKCVRLALKSGLVKL</sequence>
<dbReference type="AlphaFoldDB" id="A0A208ZVE9"/>
<protein>
    <submittedName>
        <fullName evidence="2">Uncharacterized protein</fullName>
    </submittedName>
</protein>
<evidence type="ECO:0000313" key="2">
    <source>
        <dbReference type="EMBL" id="OVZ84373.1"/>
    </source>
</evidence>
<keyword evidence="1" id="KW-0732">Signal</keyword>
<dbReference type="Proteomes" id="UP000196440">
    <property type="component" value="Unassembled WGS sequence"/>
</dbReference>
<evidence type="ECO:0000313" key="3">
    <source>
        <dbReference type="Proteomes" id="UP000196440"/>
    </source>
</evidence>